<dbReference type="GO" id="GO:0016705">
    <property type="term" value="F:oxidoreductase activity, acting on paired donors, with incorporation or reduction of molecular oxygen"/>
    <property type="evidence" value="ECO:0007669"/>
    <property type="project" value="InterPro"/>
</dbReference>
<dbReference type="OrthoDB" id="1470350at2759"/>
<sequence>MAQGLFDFLSSLYVNSSVQIRFLGHEISLFSAVVAVFIASRVFKLIHGINAVNHLPRMRVPFQPLAAPGAVLPTTRWNPGLRFPWLWRFTFYKRYQSENVSIVPFISGVPGIYTSNLDVARQVAAGGHKSSFVKPESASQALLLWGMNLVAADGDMWRKHRRIMGPAF</sequence>
<protein>
    <submittedName>
        <fullName evidence="1">Cytochrome P450</fullName>
    </submittedName>
</protein>
<name>A0A9P3PX30_LYOSH</name>
<keyword evidence="2" id="KW-1185">Reference proteome</keyword>
<dbReference type="InterPro" id="IPR036396">
    <property type="entry name" value="Cyt_P450_sf"/>
</dbReference>
<dbReference type="Proteomes" id="UP001063166">
    <property type="component" value="Unassembled WGS sequence"/>
</dbReference>
<dbReference type="AlphaFoldDB" id="A0A9P3PX30"/>
<dbReference type="GO" id="GO:0020037">
    <property type="term" value="F:heme binding"/>
    <property type="evidence" value="ECO:0007669"/>
    <property type="project" value="InterPro"/>
</dbReference>
<gene>
    <name evidence="1" type="ORF">LshimejAT787_1202300</name>
</gene>
<reference evidence="1" key="1">
    <citation type="submission" date="2022-07" db="EMBL/GenBank/DDBJ databases">
        <title>The genome of Lyophyllum shimeji provides insight into the initial evolution of ectomycorrhizal fungal genome.</title>
        <authorList>
            <person name="Kobayashi Y."/>
            <person name="Shibata T."/>
            <person name="Hirakawa H."/>
            <person name="Shigenobu S."/>
            <person name="Nishiyama T."/>
            <person name="Yamada A."/>
            <person name="Hasebe M."/>
            <person name="Kawaguchi M."/>
        </authorList>
    </citation>
    <scope>NUCLEOTIDE SEQUENCE</scope>
    <source>
        <strain evidence="1">AT787</strain>
    </source>
</reference>
<dbReference type="SUPFAM" id="SSF48264">
    <property type="entry name" value="Cytochrome P450"/>
    <property type="match status" value="1"/>
</dbReference>
<comment type="caution">
    <text evidence="1">The sequence shown here is derived from an EMBL/GenBank/DDBJ whole genome shotgun (WGS) entry which is preliminary data.</text>
</comment>
<dbReference type="GO" id="GO:0004497">
    <property type="term" value="F:monooxygenase activity"/>
    <property type="evidence" value="ECO:0007669"/>
    <property type="project" value="InterPro"/>
</dbReference>
<dbReference type="EMBL" id="BRPK01000012">
    <property type="protein sequence ID" value="GLB42781.1"/>
    <property type="molecule type" value="Genomic_DNA"/>
</dbReference>
<dbReference type="Gene3D" id="1.10.630.10">
    <property type="entry name" value="Cytochrome P450"/>
    <property type="match status" value="1"/>
</dbReference>
<dbReference type="GO" id="GO:0005506">
    <property type="term" value="F:iron ion binding"/>
    <property type="evidence" value="ECO:0007669"/>
    <property type="project" value="InterPro"/>
</dbReference>
<organism evidence="1 2">
    <name type="scientific">Lyophyllum shimeji</name>
    <name type="common">Hon-shimeji</name>
    <name type="synonym">Tricholoma shimeji</name>
    <dbReference type="NCBI Taxonomy" id="47721"/>
    <lineage>
        <taxon>Eukaryota</taxon>
        <taxon>Fungi</taxon>
        <taxon>Dikarya</taxon>
        <taxon>Basidiomycota</taxon>
        <taxon>Agaricomycotina</taxon>
        <taxon>Agaricomycetes</taxon>
        <taxon>Agaricomycetidae</taxon>
        <taxon>Agaricales</taxon>
        <taxon>Tricholomatineae</taxon>
        <taxon>Lyophyllaceae</taxon>
        <taxon>Lyophyllum</taxon>
    </lineage>
</organism>
<evidence type="ECO:0000313" key="1">
    <source>
        <dbReference type="EMBL" id="GLB42781.1"/>
    </source>
</evidence>
<evidence type="ECO:0000313" key="2">
    <source>
        <dbReference type="Proteomes" id="UP001063166"/>
    </source>
</evidence>
<proteinExistence type="predicted"/>
<accession>A0A9P3PX30</accession>